<evidence type="ECO:0000256" key="5">
    <source>
        <dbReference type="ARBA" id="ARBA00022917"/>
    </source>
</evidence>
<keyword evidence="1 8" id="KW-0436">Ligase</keyword>
<dbReference type="AlphaFoldDB" id="A0A014MI56"/>
<sequence length="414" mass="47659">MSDKNKIDFLDELKQRGILKDITNPDRFLNLSSENGIYIGFDPTAPSLHLGNYISINLLQRLQNFGIKVLAVVGGATGMIGDPSFKPNERKLLDFESVKNNTEKIKNQLKSFNLPVFDNFEIYKDMNILTFLRDIGKNINIAYLLAKDSVSSRIESGLSYTEFSYQLIQGWDFTFLAQNHDIIAQSGGSDQWGNMVTGLDFIKKSNLKNKDKTFVFTTNLLTDENNEKFGKSLGKPIWLDKNMYSPFNLYQFLLNQSDSQAEKIMLWLSFLDLDSIRQLISLHNQNKKDRILQKELAKEVVFNIHGQKGLEIAEKITQILFNKINYFEITFNDKLELKKILPYFSAKFFDQNNLIELGIFSSKRELNEFISHKALEINGIKIESSSEINTSLADQNNLFLIKKGKKQFFIFELI</sequence>
<comment type="catalytic activity">
    <reaction evidence="7 8">
        <text>tRNA(Tyr) + L-tyrosine + ATP = L-tyrosyl-tRNA(Tyr) + AMP + diphosphate + H(+)</text>
        <dbReference type="Rhea" id="RHEA:10220"/>
        <dbReference type="Rhea" id="RHEA-COMP:9706"/>
        <dbReference type="Rhea" id="RHEA-COMP:9707"/>
        <dbReference type="ChEBI" id="CHEBI:15378"/>
        <dbReference type="ChEBI" id="CHEBI:30616"/>
        <dbReference type="ChEBI" id="CHEBI:33019"/>
        <dbReference type="ChEBI" id="CHEBI:58315"/>
        <dbReference type="ChEBI" id="CHEBI:78442"/>
        <dbReference type="ChEBI" id="CHEBI:78536"/>
        <dbReference type="ChEBI" id="CHEBI:456215"/>
        <dbReference type="EC" id="6.1.1.1"/>
    </reaction>
</comment>
<dbReference type="HAMAP" id="MF_02006">
    <property type="entry name" value="Tyr_tRNA_synth_type1"/>
    <property type="match status" value="1"/>
</dbReference>
<dbReference type="Pfam" id="PF22421">
    <property type="entry name" value="SYY_C-terminal"/>
    <property type="match status" value="1"/>
</dbReference>
<feature type="binding site" evidence="8">
    <location>
        <position position="169"/>
    </location>
    <ligand>
        <name>L-tyrosine</name>
        <dbReference type="ChEBI" id="CHEBI:58315"/>
    </ligand>
</feature>
<dbReference type="NCBIfam" id="TIGR00234">
    <property type="entry name" value="tyrS"/>
    <property type="match status" value="1"/>
</dbReference>
<dbReference type="eggNOG" id="COG0162">
    <property type="taxonomic scope" value="Bacteria"/>
</dbReference>
<dbReference type="STRING" id="1188239.MOVI_2430"/>
<dbReference type="PANTHER" id="PTHR11766">
    <property type="entry name" value="TYROSYL-TRNA SYNTHETASE"/>
    <property type="match status" value="1"/>
</dbReference>
<keyword evidence="5 8" id="KW-0648">Protein biosynthesis</keyword>
<keyword evidence="4 9" id="KW-0694">RNA-binding</keyword>
<dbReference type="Proteomes" id="UP000020977">
    <property type="component" value="Unassembled WGS sequence"/>
</dbReference>
<proteinExistence type="inferred from homology"/>
<evidence type="ECO:0000256" key="9">
    <source>
        <dbReference type="PROSITE-ProRule" id="PRU00182"/>
    </source>
</evidence>
<dbReference type="InterPro" id="IPR002307">
    <property type="entry name" value="Tyr-tRNA-ligase"/>
</dbReference>
<dbReference type="PANTHER" id="PTHR11766:SF0">
    <property type="entry name" value="TYROSINE--TRNA LIGASE, MITOCHONDRIAL"/>
    <property type="match status" value="1"/>
</dbReference>
<dbReference type="GO" id="GO:0005829">
    <property type="term" value="C:cytosol"/>
    <property type="evidence" value="ECO:0007669"/>
    <property type="project" value="TreeGrafter"/>
</dbReference>
<dbReference type="EC" id="6.1.1.1" evidence="8"/>
<dbReference type="InterPro" id="IPR036986">
    <property type="entry name" value="S4_RNA-bd_sf"/>
</dbReference>
<dbReference type="InterPro" id="IPR014729">
    <property type="entry name" value="Rossmann-like_a/b/a_fold"/>
</dbReference>
<keyword evidence="6 8" id="KW-0030">Aminoacyl-tRNA synthetase</keyword>
<dbReference type="Pfam" id="PF00579">
    <property type="entry name" value="tRNA-synt_1b"/>
    <property type="match status" value="1"/>
</dbReference>
<organism evidence="11 12">
    <name type="scientific">Mesomycoplasma ovipneumoniae 14811</name>
    <dbReference type="NCBI Taxonomy" id="1188239"/>
    <lineage>
        <taxon>Bacteria</taxon>
        <taxon>Bacillati</taxon>
        <taxon>Mycoplasmatota</taxon>
        <taxon>Mycoplasmoidales</taxon>
        <taxon>Metamycoplasmataceae</taxon>
        <taxon>Mesomycoplasma</taxon>
    </lineage>
</organism>
<evidence type="ECO:0000256" key="6">
    <source>
        <dbReference type="ARBA" id="ARBA00023146"/>
    </source>
</evidence>
<dbReference type="Gene3D" id="3.10.290.10">
    <property type="entry name" value="RNA-binding S4 domain"/>
    <property type="match status" value="1"/>
</dbReference>
<protein>
    <recommendedName>
        <fullName evidence="8">Tyrosine--tRNA ligase</fullName>
        <ecNumber evidence="8">6.1.1.1</ecNumber>
    </recommendedName>
    <alternativeName>
        <fullName evidence="8">Tyrosyl-tRNA synthetase</fullName>
        <shortName evidence="8">TyrRS</shortName>
    </alternativeName>
</protein>
<feature type="binding site" evidence="8">
    <location>
        <position position="38"/>
    </location>
    <ligand>
        <name>L-tyrosine</name>
        <dbReference type="ChEBI" id="CHEBI:58315"/>
    </ligand>
</feature>
<feature type="domain" description="Tyrosine--tRNA ligase SYY-like C-terminal" evidence="10">
    <location>
        <begin position="353"/>
        <end position="410"/>
    </location>
</feature>
<dbReference type="InterPro" id="IPR054608">
    <property type="entry name" value="SYY-like_C"/>
</dbReference>
<feature type="binding site" evidence="8">
    <location>
        <position position="231"/>
    </location>
    <ligand>
        <name>ATP</name>
        <dbReference type="ChEBI" id="CHEBI:30616"/>
    </ligand>
</feature>
<dbReference type="SUPFAM" id="SSF55174">
    <property type="entry name" value="Alpha-L RNA-binding motif"/>
    <property type="match status" value="1"/>
</dbReference>
<dbReference type="InterPro" id="IPR024107">
    <property type="entry name" value="Tyr-tRNA-ligase_bac_1"/>
</dbReference>
<dbReference type="PROSITE" id="PS00178">
    <property type="entry name" value="AA_TRNA_LIGASE_I"/>
    <property type="match status" value="1"/>
</dbReference>
<dbReference type="GO" id="GO:0005524">
    <property type="term" value="F:ATP binding"/>
    <property type="evidence" value="ECO:0007669"/>
    <property type="project" value="UniProtKB-UniRule"/>
</dbReference>
<dbReference type="InterPro" id="IPR002305">
    <property type="entry name" value="aa-tRNA-synth_Ic"/>
</dbReference>
<gene>
    <name evidence="8 11" type="primary">tyrS</name>
    <name evidence="11" type="ORF">MOVI_2430</name>
</gene>
<dbReference type="GO" id="GO:0004831">
    <property type="term" value="F:tyrosine-tRNA ligase activity"/>
    <property type="evidence" value="ECO:0007669"/>
    <property type="project" value="UniProtKB-UniRule"/>
</dbReference>
<dbReference type="RefSeq" id="WP_044284090.1">
    <property type="nucleotide sequence ID" value="NZ_JFAD01000014.1"/>
</dbReference>
<keyword evidence="2 8" id="KW-0547">Nucleotide-binding</keyword>
<evidence type="ECO:0000313" key="11">
    <source>
        <dbReference type="EMBL" id="EXU61200.1"/>
    </source>
</evidence>
<dbReference type="PRINTS" id="PR01040">
    <property type="entry name" value="TRNASYNTHTYR"/>
</dbReference>
<dbReference type="Gene3D" id="1.10.240.10">
    <property type="entry name" value="Tyrosyl-Transfer RNA Synthetase"/>
    <property type="match status" value="1"/>
</dbReference>
<comment type="subunit">
    <text evidence="8">Homodimer.</text>
</comment>
<evidence type="ECO:0000313" key="12">
    <source>
        <dbReference type="Proteomes" id="UP000020977"/>
    </source>
</evidence>
<evidence type="ECO:0000256" key="8">
    <source>
        <dbReference type="HAMAP-Rule" id="MF_02006"/>
    </source>
</evidence>
<keyword evidence="3 8" id="KW-0067">ATP-binding</keyword>
<evidence type="ECO:0000256" key="1">
    <source>
        <dbReference type="ARBA" id="ARBA00022598"/>
    </source>
</evidence>
<feature type="short sequence motif" description="'HIGH' region" evidence="8">
    <location>
        <begin position="43"/>
        <end position="52"/>
    </location>
</feature>
<comment type="subcellular location">
    <subcellularLocation>
        <location evidence="8">Cytoplasm</location>
    </subcellularLocation>
</comment>
<dbReference type="InterPro" id="IPR001412">
    <property type="entry name" value="aa-tRNA-synth_I_CS"/>
</dbReference>
<reference evidence="11 12" key="1">
    <citation type="submission" date="2014-03" db="EMBL/GenBank/DDBJ databases">
        <title>Genome sequence of Mycoplasma ovipneumoniae strain 14811.</title>
        <authorList>
            <person name="Sirand-Pugnet P."/>
            <person name="Breton M."/>
            <person name="Dordet-Frisoni E."/>
            <person name="Baranowski E."/>
            <person name="Barre A."/>
            <person name="Couture C."/>
            <person name="Dupuy V."/>
            <person name="Gaurivaud P."/>
            <person name="Jacob D."/>
            <person name="Lemaitre C."/>
            <person name="Manso-Silvan L."/>
            <person name="Nikolski M."/>
            <person name="Nouvel L.-X."/>
            <person name="Poumarat F."/>
            <person name="Tardy F."/>
            <person name="Thebault P."/>
            <person name="Theil S."/>
            <person name="Citti C."/>
            <person name="Thiaucourt F."/>
            <person name="Blanchard A."/>
        </authorList>
    </citation>
    <scope>NUCLEOTIDE SEQUENCE [LARGE SCALE GENOMIC DNA]</scope>
    <source>
        <strain evidence="11 12">14811</strain>
    </source>
</reference>
<feature type="short sequence motif" description="'KMSKS' region" evidence="8">
    <location>
        <begin position="228"/>
        <end position="232"/>
    </location>
</feature>
<dbReference type="EMBL" id="JFAD01000014">
    <property type="protein sequence ID" value="EXU61200.1"/>
    <property type="molecule type" value="Genomic_DNA"/>
</dbReference>
<evidence type="ECO:0000256" key="3">
    <source>
        <dbReference type="ARBA" id="ARBA00022840"/>
    </source>
</evidence>
<comment type="function">
    <text evidence="8">Catalyzes the attachment of tyrosine to tRNA(Tyr) in a two-step reaction: tyrosine is first activated by ATP to form Tyr-AMP and then transferred to the acceptor end of tRNA(Tyr).</text>
</comment>
<evidence type="ECO:0000256" key="4">
    <source>
        <dbReference type="ARBA" id="ARBA00022884"/>
    </source>
</evidence>
<name>A0A014MI56_9BACT</name>
<dbReference type="PROSITE" id="PS50889">
    <property type="entry name" value="S4"/>
    <property type="match status" value="1"/>
</dbReference>
<keyword evidence="8" id="KW-0963">Cytoplasm</keyword>
<dbReference type="GO" id="GO:0003723">
    <property type="term" value="F:RNA binding"/>
    <property type="evidence" value="ECO:0007669"/>
    <property type="project" value="UniProtKB-KW"/>
</dbReference>
<comment type="caution">
    <text evidence="11">The sequence shown here is derived from an EMBL/GenBank/DDBJ whole genome shotgun (WGS) entry which is preliminary data.</text>
</comment>
<accession>A0A014MI56</accession>
<comment type="similarity">
    <text evidence="8">Belongs to the class-I aminoacyl-tRNA synthetase family. TyrS type 1 subfamily.</text>
</comment>
<evidence type="ECO:0000259" key="10">
    <source>
        <dbReference type="Pfam" id="PF22421"/>
    </source>
</evidence>
<dbReference type="SUPFAM" id="SSF52374">
    <property type="entry name" value="Nucleotidylyl transferase"/>
    <property type="match status" value="1"/>
</dbReference>
<evidence type="ECO:0000256" key="2">
    <source>
        <dbReference type="ARBA" id="ARBA00022741"/>
    </source>
</evidence>
<dbReference type="CDD" id="cd00805">
    <property type="entry name" value="TyrRS_core"/>
    <property type="match status" value="1"/>
</dbReference>
<dbReference type="InterPro" id="IPR024088">
    <property type="entry name" value="Tyr-tRNA-ligase_bac-type"/>
</dbReference>
<dbReference type="GO" id="GO:0006437">
    <property type="term" value="P:tyrosyl-tRNA aminoacylation"/>
    <property type="evidence" value="ECO:0007669"/>
    <property type="project" value="UniProtKB-UniRule"/>
</dbReference>
<dbReference type="PATRIC" id="fig|1188239.3.peg.599"/>
<evidence type="ECO:0000256" key="7">
    <source>
        <dbReference type="ARBA" id="ARBA00048248"/>
    </source>
</evidence>
<feature type="binding site" evidence="8">
    <location>
        <position position="165"/>
    </location>
    <ligand>
        <name>L-tyrosine</name>
        <dbReference type="ChEBI" id="CHEBI:58315"/>
    </ligand>
</feature>
<dbReference type="Gene3D" id="3.40.50.620">
    <property type="entry name" value="HUPs"/>
    <property type="match status" value="1"/>
</dbReference>